<keyword evidence="3" id="KW-1185">Reference proteome</keyword>
<feature type="region of interest" description="Disordered" evidence="1">
    <location>
        <begin position="1"/>
        <end position="24"/>
    </location>
</feature>
<accession>A0A182X4U8</accession>
<reference evidence="2" key="1">
    <citation type="submission" date="2020-05" db="UniProtKB">
        <authorList>
            <consortium name="EnsemblMetazoa"/>
        </authorList>
    </citation>
    <scope>IDENTIFICATION</scope>
    <source>
        <strain evidence="2">SANGQUA</strain>
    </source>
</reference>
<feature type="compositionally biased region" description="Basic and acidic residues" evidence="1">
    <location>
        <begin position="410"/>
        <end position="420"/>
    </location>
</feature>
<dbReference type="EnsemblMetazoa" id="AQUA004826-RA">
    <property type="protein sequence ID" value="AQUA004826-PA"/>
    <property type="gene ID" value="AQUA004826"/>
</dbReference>
<dbReference type="VEuPathDB" id="VectorBase:AQUA004826"/>
<dbReference type="Proteomes" id="UP000076407">
    <property type="component" value="Unassembled WGS sequence"/>
</dbReference>
<evidence type="ECO:0000256" key="1">
    <source>
        <dbReference type="SAM" id="MobiDB-lite"/>
    </source>
</evidence>
<evidence type="ECO:0000313" key="3">
    <source>
        <dbReference type="Proteomes" id="UP000076407"/>
    </source>
</evidence>
<feature type="region of interest" description="Disordered" evidence="1">
    <location>
        <begin position="384"/>
        <end position="420"/>
    </location>
</feature>
<organism evidence="2 3">
    <name type="scientific">Anopheles quadriannulatus</name>
    <name type="common">Mosquito</name>
    <dbReference type="NCBI Taxonomy" id="34691"/>
    <lineage>
        <taxon>Eukaryota</taxon>
        <taxon>Metazoa</taxon>
        <taxon>Ecdysozoa</taxon>
        <taxon>Arthropoda</taxon>
        <taxon>Hexapoda</taxon>
        <taxon>Insecta</taxon>
        <taxon>Pterygota</taxon>
        <taxon>Neoptera</taxon>
        <taxon>Endopterygota</taxon>
        <taxon>Diptera</taxon>
        <taxon>Nematocera</taxon>
        <taxon>Culicoidea</taxon>
        <taxon>Culicidae</taxon>
        <taxon>Anophelinae</taxon>
        <taxon>Anopheles</taxon>
    </lineage>
</organism>
<dbReference type="STRING" id="34691.A0A182X4U8"/>
<sequence length="949" mass="113046">MSTRKSASSLLPGTNPSTSSHRSVLQGTKNFVWNREEVSSNLPYQNHNYEIPYNKPPNEVNFMGGLGSKKPNYRSKLHPQRFSTVQKLMRMRTSNRILETLTEDLRNVNLCRHRGDQRRKAQNVTEFIKKMTDELQTAGNIEHSTPSDQSDVLRCTVRKKMTNDDYREMIKRLDKILLEDDRPSAGQNVSFRDWAMRERYNFQNRNNIAMMKRERETLESELCSSVDTRSHEYISNEGRRVTKVRRATKIPHVEGHMYGPFTQLPVQDPLLENETKFGIPLSLLVRSYREMDTKKEGERNLIDTRLSHMRIPLCPKSSDSSEDEDQMEEVKILSFLRTPYFPIPTIKRQKKKRKDRLRSRWLQKNRLKRITMLLYDRSLENMRAGRRRKKGKHYEGGGASSSRGSSSGRSRTECKPSKVEELEPVNVVSEQRQRYYRFIEQKSQQFRRMYDEGLERRMTSFQDFKACETASEDNLSETSRKKAKLQGLRVEEPKPVVEKLELRFPPNRFKSLSKNDTRKGAFYIDPEFYDKMRDFKRYKQRSKYYTSLMRSRPDIRQRLQVNAPEFEEEQLGAKTKYYSRLATEWDNYYIHELRYRPRVRKFCPKTDILNMRDQRRKVFLKYFIEENLLQRRARQSLERQYANWIKNFCKRIRPLFKVWKEEAYSKLVAAIDQEKEATQETVRLRTLLQNRQNKMDTITERILLLEQRWTKVMQIRVSEAIRNCKSLFIRTEGRNIGTEIAAFYVEKTFPELERLPGCEPDVALLQRGLAQLNLRTIDLINKYNQKLMVFSKIDYHYKEVLEQFPRYFTNHHDLLNLYGAKVESIQSKNETLRTEFYNLMGEPLKMTVFNKVMRITTSAVGQLYLFVRKLQHRQVEIVEIAAKDKLSAIHQHIMDLLSELDLLPLDVLKEAEKEARKNRKTLFREANEAYKRKMVLDLLRKQLRFHVRK</sequence>
<name>A0A182X4U8_ANOQN</name>
<feature type="compositionally biased region" description="Low complexity" evidence="1">
    <location>
        <begin position="400"/>
        <end position="409"/>
    </location>
</feature>
<dbReference type="AlphaFoldDB" id="A0A182X4U8"/>
<protein>
    <submittedName>
        <fullName evidence="2">Uncharacterized protein</fullName>
    </submittedName>
</protein>
<proteinExistence type="predicted"/>
<evidence type="ECO:0000313" key="2">
    <source>
        <dbReference type="EnsemblMetazoa" id="AQUA004826-PA"/>
    </source>
</evidence>